<evidence type="ECO:0000313" key="2">
    <source>
        <dbReference type="EMBL" id="CAB3963807.1"/>
    </source>
</evidence>
<dbReference type="PANTHER" id="PTHR12155">
    <property type="entry name" value="SCHLAFEN"/>
    <property type="match status" value="1"/>
</dbReference>
<name>A0A6J5IVW9_9BURK</name>
<dbReference type="PANTHER" id="PTHR12155:SF41">
    <property type="entry name" value="SCHLAFEN ALBA-2 DOMAIN-CONTAINING PROTEIN"/>
    <property type="match status" value="1"/>
</dbReference>
<feature type="domain" description="Schlafen AlbA-2" evidence="1">
    <location>
        <begin position="296"/>
        <end position="431"/>
    </location>
</feature>
<sequence>MAILFVDRLSPAATLPMYIDNVSIKNFGPFSAAGFAFSGRSVTFVVGGNASGKTQLCGAIVAAIVGRSAIRVREGATGPSHVTVTLIEDDLTEVSTLSVSADSRGQIAVSHAPCPLAMRILTTMSDPDGPCLLLAEESMGRSLVKGDWEVIERLLPDRIRQGERWSRLSKNGTHLGRLASQGEQALMSLLWEFVVRKKANLRLPLLVDDIAMRWDYATRNFALEILDAISELSQVIVFSSRQSPLIGGEILELVRPKEAVTSLAGYNDRSFMPRRQTRARRQGPLWIRGGKFPRQENRSCELKEIKGANPIASIKSLVDQYAVAFMNSGRPQDGSVFWGIRDEDLSIIGVSLTDRDCDELRRVVTEKLHQIVPSIAPTAYQVELHPVSDGIKPIDNLYLVEVRIPAMRRTLLFATGSQEVYVKTDAGKRRLSAVEIQYELLRRVGIDPTF</sequence>
<reference evidence="2 3" key="1">
    <citation type="submission" date="2020-04" db="EMBL/GenBank/DDBJ databases">
        <authorList>
            <person name="Depoorter E."/>
        </authorList>
    </citation>
    <scope>NUCLEOTIDE SEQUENCE [LARGE SCALE GENOMIC DNA]</scope>
    <source>
        <strain evidence="2 3">BCC0217</strain>
    </source>
</reference>
<dbReference type="InterPro" id="IPR007421">
    <property type="entry name" value="Schlafen_AlbA_2_dom"/>
</dbReference>
<proteinExistence type="predicted"/>
<dbReference type="Pfam" id="PF04326">
    <property type="entry name" value="SLFN_AlbA_2"/>
    <property type="match status" value="1"/>
</dbReference>
<gene>
    <name evidence="2" type="primary">recF</name>
    <name evidence="2" type="ORF">BLA3211_02501</name>
</gene>
<dbReference type="EMBL" id="CABWIL020000008">
    <property type="protein sequence ID" value="CAB3963807.1"/>
    <property type="molecule type" value="Genomic_DNA"/>
</dbReference>
<organism evidence="2 3">
    <name type="scientific">Burkholderia aenigmatica</name>
    <dbReference type="NCBI Taxonomy" id="2015348"/>
    <lineage>
        <taxon>Bacteria</taxon>
        <taxon>Pseudomonadati</taxon>
        <taxon>Pseudomonadota</taxon>
        <taxon>Betaproteobacteria</taxon>
        <taxon>Burkholderiales</taxon>
        <taxon>Burkholderiaceae</taxon>
        <taxon>Burkholderia</taxon>
        <taxon>Burkholderia cepacia complex</taxon>
    </lineage>
</organism>
<protein>
    <submittedName>
        <fullName evidence="2">DNA replication and repair protein RecF</fullName>
    </submittedName>
</protein>
<dbReference type="InterPro" id="IPR038461">
    <property type="entry name" value="Schlafen_AlbA_2_dom_sf"/>
</dbReference>
<dbReference type="SUPFAM" id="SSF52540">
    <property type="entry name" value="P-loop containing nucleoside triphosphate hydrolases"/>
    <property type="match status" value="1"/>
</dbReference>
<accession>A0A6J5IVW9</accession>
<dbReference type="InterPro" id="IPR027417">
    <property type="entry name" value="P-loop_NTPase"/>
</dbReference>
<evidence type="ECO:0000313" key="3">
    <source>
        <dbReference type="Proteomes" id="UP000494301"/>
    </source>
</evidence>
<dbReference type="InterPro" id="IPR029684">
    <property type="entry name" value="Schlafen"/>
</dbReference>
<dbReference type="Proteomes" id="UP000494301">
    <property type="component" value="Unassembled WGS sequence"/>
</dbReference>
<dbReference type="Gene3D" id="3.30.950.30">
    <property type="entry name" value="Schlafen, AAA domain"/>
    <property type="match status" value="1"/>
</dbReference>
<evidence type="ECO:0000259" key="1">
    <source>
        <dbReference type="Pfam" id="PF04326"/>
    </source>
</evidence>
<dbReference type="Gene3D" id="3.40.50.300">
    <property type="entry name" value="P-loop containing nucleotide triphosphate hydrolases"/>
    <property type="match status" value="1"/>
</dbReference>
<dbReference type="AlphaFoldDB" id="A0A6J5IVW9"/>